<dbReference type="Proteomes" id="UP000006562">
    <property type="component" value="Chromosome"/>
</dbReference>
<name>A0A9P1JFE3_BACAS</name>
<proteinExistence type="predicted"/>
<feature type="transmembrane region" description="Helical" evidence="1">
    <location>
        <begin position="12"/>
        <end position="31"/>
    </location>
</feature>
<protein>
    <submittedName>
        <fullName evidence="2">Uncharacterized protein</fullName>
    </submittedName>
</protein>
<reference evidence="3" key="2">
    <citation type="journal article" date="2011" name="J. Biotechnol.">
        <title>Genome sequence of B. amyloliquefaciens type strain DSM7(T) reveals differences to plant-associated B. amyloliquefaciens FZB42.</title>
        <authorList>
            <person name="Ruckert C."/>
            <person name="Blom J."/>
            <person name="Chen X."/>
            <person name="Reva O."/>
            <person name="Borriss R."/>
        </authorList>
    </citation>
    <scope>NUCLEOTIDE SEQUENCE [LARGE SCALE GENOMIC DNA]</scope>
    <source>
        <strain evidence="3">DSM 7</strain>
    </source>
</reference>
<organism evidence="2 3">
    <name type="scientific">Bacillus amyloliquefaciens (strain ATCC 23350 / DSM 7 / BCRC 11601 / CCUG 28519 / NBRC 15535 / NRRL B-14393 / F)</name>
    <dbReference type="NCBI Taxonomy" id="692420"/>
    <lineage>
        <taxon>Bacteria</taxon>
        <taxon>Bacillati</taxon>
        <taxon>Bacillota</taxon>
        <taxon>Bacilli</taxon>
        <taxon>Bacillales</taxon>
        <taxon>Bacillaceae</taxon>
        <taxon>Bacillus</taxon>
        <taxon>Bacillus amyloliquefaciens group</taxon>
    </lineage>
</organism>
<dbReference type="KEGG" id="bao:BAMF_0843"/>
<dbReference type="AlphaFoldDB" id="A0A9P1JFE3"/>
<dbReference type="EMBL" id="FN597644">
    <property type="protein sequence ID" value="CBI41969.1"/>
    <property type="molecule type" value="Genomic_DNA"/>
</dbReference>
<sequence>MDVVALFKILKLIFTALPWVLSIGALHQFLYNKFPKYYFFFVKRFKKWRDTKWKLTVSFSVHKDIDFFSSLEEVINEIYKQKQRVFNLKNKKQYEFADYTLTVQYDLDFSEGEFVNVELLFGNITATKSTAVEKLRNLRRFFNTLNSRIDLRDENYSMRIYFITMKNPFYGLMIQRLGSEHIEYFQCVFSINQLTQKAFNKRVEQQEVDQELTVFKDYIAINHHNYDTIEDVTRKCLLLEG</sequence>
<evidence type="ECO:0000313" key="2">
    <source>
        <dbReference type="EMBL" id="CBI41969.1"/>
    </source>
</evidence>
<reference evidence="2 3" key="1">
    <citation type="journal article" date="2011" name="Int. J. Syst. Evol. Microbiol.">
        <title>Relationship of Bacillus amyloliquefaciens clades associated with strains DSM 7T and FZB42T: a proposal for Bacillus amyloliquefaciens subsp. amyloliquefaciens subsp. nov. and Bacillus amyloliquefaciens subsp. plantarum subsp. nov. based on complete genome sequence comparisons.</title>
        <authorList>
            <person name="Borriss R."/>
            <person name="Chen X.H."/>
            <person name="Rueckert C."/>
            <person name="Blom J."/>
            <person name="Becker A."/>
            <person name="Baumgarth B."/>
            <person name="Fan B."/>
            <person name="Pukall R."/>
            <person name="Schumann P."/>
            <person name="Sproer C."/>
            <person name="Junge H."/>
            <person name="Vater J."/>
            <person name="Puhler A."/>
            <person name="Klenk H.P."/>
        </authorList>
    </citation>
    <scope>NUCLEOTIDE SEQUENCE [LARGE SCALE GENOMIC DNA]</scope>
    <source>
        <strain evidence="3">DSM 7</strain>
    </source>
</reference>
<keyword evidence="1" id="KW-0472">Membrane</keyword>
<keyword evidence="1" id="KW-0812">Transmembrane</keyword>
<evidence type="ECO:0000313" key="3">
    <source>
        <dbReference type="Proteomes" id="UP000006562"/>
    </source>
</evidence>
<keyword evidence="1" id="KW-1133">Transmembrane helix</keyword>
<keyword evidence="3" id="KW-1185">Reference proteome</keyword>
<gene>
    <name evidence="2" type="ordered locus">BAMF_0843</name>
</gene>
<evidence type="ECO:0000256" key="1">
    <source>
        <dbReference type="SAM" id="Phobius"/>
    </source>
</evidence>
<dbReference type="RefSeq" id="WP_013351466.1">
    <property type="nucleotide sequence ID" value="NC_014551.1"/>
</dbReference>
<accession>A0A9P1JFE3</accession>